<dbReference type="PIRSF" id="PIRSF004930">
    <property type="entry name" value="Tln_factor_SUA5"/>
    <property type="match status" value="1"/>
</dbReference>
<dbReference type="GO" id="GO:0061710">
    <property type="term" value="F:L-threonylcarbamoyladenylate synthase"/>
    <property type="evidence" value="ECO:0007669"/>
    <property type="project" value="UniProtKB-EC"/>
</dbReference>
<evidence type="ECO:0000256" key="5">
    <source>
        <dbReference type="ARBA" id="ARBA00022490"/>
    </source>
</evidence>
<protein>
    <recommendedName>
        <fullName evidence="4 13">Threonylcarbamoyl-AMP synthase</fullName>
        <shortName evidence="13">TC-AMP synthase</shortName>
        <ecNumber evidence="3 13">2.7.7.87</ecNumber>
    </recommendedName>
    <alternativeName>
        <fullName evidence="11 13">L-threonylcarbamoyladenylate synthase</fullName>
    </alternativeName>
</protein>
<comment type="catalytic activity">
    <reaction evidence="12 13">
        <text>L-threonine + hydrogencarbonate + ATP = L-threonylcarbamoyladenylate + diphosphate + H2O</text>
        <dbReference type="Rhea" id="RHEA:36407"/>
        <dbReference type="ChEBI" id="CHEBI:15377"/>
        <dbReference type="ChEBI" id="CHEBI:17544"/>
        <dbReference type="ChEBI" id="CHEBI:30616"/>
        <dbReference type="ChEBI" id="CHEBI:33019"/>
        <dbReference type="ChEBI" id="CHEBI:57926"/>
        <dbReference type="ChEBI" id="CHEBI:73682"/>
        <dbReference type="EC" id="2.7.7.87"/>
    </reaction>
</comment>
<dbReference type="InterPro" id="IPR005145">
    <property type="entry name" value="Sua5_C"/>
</dbReference>
<dbReference type="PATRIC" id="fig|401562.3.peg.4166"/>
<comment type="caution">
    <text evidence="16">The sequence shown here is derived from an EMBL/GenBank/DDBJ whole genome shotgun (WGS) entry which is preliminary data.</text>
</comment>
<keyword evidence="9 13" id="KW-0547">Nucleotide-binding</keyword>
<feature type="binding site" evidence="14">
    <location>
        <position position="34"/>
    </location>
    <ligand>
        <name>L-threonine</name>
        <dbReference type="ChEBI" id="CHEBI:57926"/>
    </ligand>
</feature>
<dbReference type="Proteomes" id="UP000078272">
    <property type="component" value="Unassembled WGS sequence"/>
</dbReference>
<evidence type="ECO:0000256" key="13">
    <source>
        <dbReference type="PIRNR" id="PIRNR004930"/>
    </source>
</evidence>
<evidence type="ECO:0000256" key="11">
    <source>
        <dbReference type="ARBA" id="ARBA00029774"/>
    </source>
</evidence>
<proteinExistence type="inferred from homology"/>
<gene>
    <name evidence="16" type="ORF">NS226_03245</name>
</gene>
<dbReference type="InterPro" id="IPR010923">
    <property type="entry name" value="T(6)A37_SUA5"/>
</dbReference>
<evidence type="ECO:0000256" key="7">
    <source>
        <dbReference type="ARBA" id="ARBA00022694"/>
    </source>
</evidence>
<dbReference type="GO" id="GO:0003725">
    <property type="term" value="F:double-stranded RNA binding"/>
    <property type="evidence" value="ECO:0007669"/>
    <property type="project" value="UniProtKB-UniRule"/>
</dbReference>
<evidence type="ECO:0000256" key="10">
    <source>
        <dbReference type="ARBA" id="ARBA00022840"/>
    </source>
</evidence>
<dbReference type="STRING" id="401562.NS365_11915"/>
<feature type="binding site" evidence="14">
    <location>
        <position position="66"/>
    </location>
    <ligand>
        <name>L-threonine</name>
        <dbReference type="ChEBI" id="CHEBI:57926"/>
    </ligand>
</feature>
<dbReference type="EMBL" id="LDPZ01000006">
    <property type="protein sequence ID" value="KTQ97688.1"/>
    <property type="molecule type" value="Genomic_DNA"/>
</dbReference>
<evidence type="ECO:0000256" key="12">
    <source>
        <dbReference type="ARBA" id="ARBA00048366"/>
    </source>
</evidence>
<keyword evidence="7 13" id="KW-0819">tRNA processing</keyword>
<evidence type="ECO:0000256" key="6">
    <source>
        <dbReference type="ARBA" id="ARBA00022679"/>
    </source>
</evidence>
<dbReference type="Pfam" id="PF01300">
    <property type="entry name" value="Sua5_yciO_yrdC"/>
    <property type="match status" value="1"/>
</dbReference>
<dbReference type="EC" id="2.7.7.87" evidence="3 13"/>
<dbReference type="InterPro" id="IPR038385">
    <property type="entry name" value="Sua5/YwlC_C"/>
</dbReference>
<accession>A0A175RC06</accession>
<feature type="binding site" evidence="14">
    <location>
        <position position="117"/>
    </location>
    <ligand>
        <name>ATP</name>
        <dbReference type="ChEBI" id="CHEBI:30616"/>
    </ligand>
</feature>
<dbReference type="GO" id="GO:0005524">
    <property type="term" value="F:ATP binding"/>
    <property type="evidence" value="ECO:0007669"/>
    <property type="project" value="UniProtKB-UniRule"/>
</dbReference>
<keyword evidence="5 13" id="KW-0963">Cytoplasm</keyword>
<evidence type="ECO:0000256" key="1">
    <source>
        <dbReference type="ARBA" id="ARBA00004496"/>
    </source>
</evidence>
<feature type="binding site" evidence="14">
    <location>
        <position position="140"/>
    </location>
    <ligand>
        <name>L-threonine</name>
        <dbReference type="ChEBI" id="CHEBI:57926"/>
    </ligand>
</feature>
<dbReference type="NCBIfam" id="TIGR00057">
    <property type="entry name" value="L-threonylcarbamoyladenylate synthase"/>
    <property type="match status" value="1"/>
</dbReference>
<evidence type="ECO:0000256" key="4">
    <source>
        <dbReference type="ARBA" id="ARBA00015492"/>
    </source>
</evidence>
<dbReference type="InterPro" id="IPR017945">
    <property type="entry name" value="DHBP_synth_RibB-like_a/b_dom"/>
</dbReference>
<dbReference type="PROSITE" id="PS51163">
    <property type="entry name" value="YRDC"/>
    <property type="match status" value="1"/>
</dbReference>
<name>A0A175RC06_9HYPH</name>
<dbReference type="GO" id="GO:0008033">
    <property type="term" value="P:tRNA processing"/>
    <property type="evidence" value="ECO:0007669"/>
    <property type="project" value="UniProtKB-KW"/>
</dbReference>
<feature type="binding site" evidence="14">
    <location>
        <position position="194"/>
    </location>
    <ligand>
        <name>ATP</name>
        <dbReference type="ChEBI" id="CHEBI:30616"/>
    </ligand>
</feature>
<comment type="function">
    <text evidence="13">Required for the formation of a threonylcarbamoyl group on adenosine at position 37 (t(6)A37) in tRNAs that read codons beginning with adenine.</text>
</comment>
<feature type="binding site" evidence="14">
    <location>
        <position position="57"/>
    </location>
    <ligand>
        <name>ATP</name>
        <dbReference type="ChEBI" id="CHEBI:30616"/>
    </ligand>
</feature>
<comment type="subcellular location">
    <subcellularLocation>
        <location evidence="1 13">Cytoplasm</location>
    </subcellularLocation>
</comment>
<organism evidence="16 17">
    <name type="scientific">Aureimonas ureilytica</name>
    <dbReference type="NCBI Taxonomy" id="401562"/>
    <lineage>
        <taxon>Bacteria</taxon>
        <taxon>Pseudomonadati</taxon>
        <taxon>Pseudomonadota</taxon>
        <taxon>Alphaproteobacteria</taxon>
        <taxon>Hyphomicrobiales</taxon>
        <taxon>Aurantimonadaceae</taxon>
        <taxon>Aureimonas</taxon>
    </lineage>
</organism>
<evidence type="ECO:0000256" key="14">
    <source>
        <dbReference type="PIRSR" id="PIRSR004930-1"/>
    </source>
</evidence>
<evidence type="ECO:0000313" key="17">
    <source>
        <dbReference type="Proteomes" id="UP000078272"/>
    </source>
</evidence>
<evidence type="ECO:0000256" key="9">
    <source>
        <dbReference type="ARBA" id="ARBA00022741"/>
    </source>
</evidence>
<feature type="binding site" evidence="14">
    <location>
        <position position="230"/>
    </location>
    <ligand>
        <name>ATP</name>
        <dbReference type="ChEBI" id="CHEBI:30616"/>
    </ligand>
</feature>
<keyword evidence="10 13" id="KW-0067">ATP-binding</keyword>
<dbReference type="InterPro" id="IPR006070">
    <property type="entry name" value="Sua5-like_dom"/>
</dbReference>
<dbReference type="OrthoDB" id="9814580at2"/>
<keyword evidence="8 13" id="KW-0548">Nucleotidyltransferase</keyword>
<feature type="binding site" evidence="14">
    <location>
        <position position="61"/>
    </location>
    <ligand>
        <name>ATP</name>
        <dbReference type="ChEBI" id="CHEBI:30616"/>
    </ligand>
</feature>
<dbReference type="GO" id="GO:0000049">
    <property type="term" value="F:tRNA binding"/>
    <property type="evidence" value="ECO:0007669"/>
    <property type="project" value="TreeGrafter"/>
</dbReference>
<dbReference type="PANTHER" id="PTHR17490">
    <property type="entry name" value="SUA5"/>
    <property type="match status" value="1"/>
</dbReference>
<dbReference type="GO" id="GO:0005737">
    <property type="term" value="C:cytoplasm"/>
    <property type="evidence" value="ECO:0007669"/>
    <property type="project" value="UniProtKB-SubCell"/>
</dbReference>
<dbReference type="Gene3D" id="3.90.870.10">
    <property type="entry name" value="DHBP synthase"/>
    <property type="match status" value="1"/>
</dbReference>
<reference evidence="16 17" key="1">
    <citation type="journal article" date="2016" name="Front. Microbiol.">
        <title>Genomic Resource of Rice Seed Associated Bacteria.</title>
        <authorList>
            <person name="Midha S."/>
            <person name="Bansal K."/>
            <person name="Sharma S."/>
            <person name="Kumar N."/>
            <person name="Patil P.P."/>
            <person name="Chaudhry V."/>
            <person name="Patil P.B."/>
        </authorList>
    </citation>
    <scope>NUCLEOTIDE SEQUENCE [LARGE SCALE GENOMIC DNA]</scope>
    <source>
        <strain evidence="16 17">NS226</strain>
    </source>
</reference>
<evidence type="ECO:0000313" key="16">
    <source>
        <dbReference type="EMBL" id="KTQ97688.1"/>
    </source>
</evidence>
<evidence type="ECO:0000256" key="8">
    <source>
        <dbReference type="ARBA" id="ARBA00022695"/>
    </source>
</evidence>
<dbReference type="Pfam" id="PF03481">
    <property type="entry name" value="Sua5_C"/>
    <property type="match status" value="1"/>
</dbReference>
<feature type="binding site" evidence="14">
    <location>
        <position position="150"/>
    </location>
    <ligand>
        <name>ATP</name>
        <dbReference type="ChEBI" id="CHEBI:30616"/>
    </ligand>
</feature>
<feature type="binding site" evidence="14">
    <location>
        <position position="121"/>
    </location>
    <ligand>
        <name>L-threonine</name>
        <dbReference type="ChEBI" id="CHEBI:57926"/>
    </ligand>
</feature>
<evidence type="ECO:0000256" key="3">
    <source>
        <dbReference type="ARBA" id="ARBA00012584"/>
    </source>
</evidence>
<dbReference type="InterPro" id="IPR050156">
    <property type="entry name" value="TC-AMP_synthase_SUA5"/>
</dbReference>
<keyword evidence="6 13" id="KW-0808">Transferase</keyword>
<dbReference type="AlphaFoldDB" id="A0A175RC06"/>
<evidence type="ECO:0000259" key="15">
    <source>
        <dbReference type="PROSITE" id="PS51163"/>
    </source>
</evidence>
<feature type="domain" description="YrdC-like" evidence="15">
    <location>
        <begin position="12"/>
        <end position="198"/>
    </location>
</feature>
<dbReference type="PANTHER" id="PTHR17490:SF16">
    <property type="entry name" value="THREONYLCARBAMOYL-AMP SYNTHASE"/>
    <property type="match status" value="1"/>
</dbReference>
<comment type="similarity">
    <text evidence="2 13">Belongs to the SUA5 family.</text>
</comment>
<feature type="binding site" evidence="14">
    <location>
        <position position="142"/>
    </location>
    <ligand>
        <name>L-threonine</name>
        <dbReference type="ChEBI" id="CHEBI:57926"/>
    </ligand>
</feature>
<feature type="binding site" evidence="14">
    <location>
        <position position="180"/>
    </location>
    <ligand>
        <name>L-threonine</name>
        <dbReference type="ChEBI" id="CHEBI:57926"/>
    </ligand>
</feature>
<dbReference type="GO" id="GO:0006450">
    <property type="term" value="P:regulation of translational fidelity"/>
    <property type="evidence" value="ECO:0007669"/>
    <property type="project" value="TreeGrafter"/>
</dbReference>
<dbReference type="SUPFAM" id="SSF55821">
    <property type="entry name" value="YrdC/RibB"/>
    <property type="match status" value="1"/>
</dbReference>
<evidence type="ECO:0000256" key="2">
    <source>
        <dbReference type="ARBA" id="ARBA00007663"/>
    </source>
</evidence>
<dbReference type="RefSeq" id="WP_058633754.1">
    <property type="nucleotide sequence ID" value="NZ_LDPZ01000006.1"/>
</dbReference>
<sequence length="322" mass="34176">MRQTRRIDLRDDGAGAAVLMCLREGGLAAVPTETVYGLAADAANGVAVASIFEAKGRPRFNPLICHVFDLAMAETYAEFDPVSRRLATRFWPGPLTLVLPVRPESGLHPLVMGGLDTVALRAPQGPLRMVIDSLGRPIAAPSANRSGCVSPTSAEHVLKTLDGRIDLVADGGACEQGLESTIIRVMADHILLLRPGTLTAERIEEEAGLPVRRREEGDAISAPGQLLSHYAPSGRVRLDATAPEPGEYWIGFGPDRPDDLTRAGGVFNLSEAGDLKEAASRLFAALSAFDAPDIEAIAVAPIPDEGLGEAINDRLRRAAADR</sequence>
<dbReference type="Gene3D" id="3.40.50.11030">
    <property type="entry name" value="Threonylcarbamoyl-AMP synthase, C-terminal domain"/>
    <property type="match status" value="1"/>
</dbReference>